<evidence type="ECO:0000259" key="3">
    <source>
        <dbReference type="SMART" id="SM01008"/>
    </source>
</evidence>
<evidence type="ECO:0000313" key="4">
    <source>
        <dbReference type="EMBL" id="RLP80002.1"/>
    </source>
</evidence>
<dbReference type="SUPFAM" id="SSF56003">
    <property type="entry name" value="Molybdenum cofactor-binding domain"/>
    <property type="match status" value="1"/>
</dbReference>
<dbReference type="InterPro" id="IPR046867">
    <property type="entry name" value="AldOxase/xan_DH_MoCoBD2"/>
</dbReference>
<dbReference type="PANTHER" id="PTHR11908:SF132">
    <property type="entry name" value="ALDEHYDE OXIDASE 1-RELATED"/>
    <property type="match status" value="1"/>
</dbReference>
<dbReference type="GO" id="GO:0016491">
    <property type="term" value="F:oxidoreductase activity"/>
    <property type="evidence" value="ECO:0007669"/>
    <property type="project" value="UniProtKB-KW"/>
</dbReference>
<dbReference type="InterPro" id="IPR008274">
    <property type="entry name" value="AldOxase/xan_DH_MoCoBD1"/>
</dbReference>
<dbReference type="Gene3D" id="3.90.1170.50">
    <property type="entry name" value="Aldehyde oxidase/xanthine dehydrogenase, a/b hammerhead"/>
    <property type="match status" value="1"/>
</dbReference>
<dbReference type="Pfam" id="PF20256">
    <property type="entry name" value="MoCoBD_2"/>
    <property type="match status" value="1"/>
</dbReference>
<organism evidence="4 5">
    <name type="scientific">Xanthobacter tagetidis</name>
    <dbReference type="NCBI Taxonomy" id="60216"/>
    <lineage>
        <taxon>Bacteria</taxon>
        <taxon>Pseudomonadati</taxon>
        <taxon>Pseudomonadota</taxon>
        <taxon>Alphaproteobacteria</taxon>
        <taxon>Hyphomicrobiales</taxon>
        <taxon>Xanthobacteraceae</taxon>
        <taxon>Xanthobacter</taxon>
    </lineage>
</organism>
<dbReference type="SUPFAM" id="SSF54665">
    <property type="entry name" value="CO dehydrogenase molybdoprotein N-domain-like"/>
    <property type="match status" value="1"/>
</dbReference>
<dbReference type="Gene3D" id="3.30.365.10">
    <property type="entry name" value="Aldehyde oxidase/xanthine dehydrogenase, molybdopterin binding domain"/>
    <property type="match status" value="4"/>
</dbReference>
<dbReference type="InterPro" id="IPR036856">
    <property type="entry name" value="Ald_Oxase/Xan_DH_a/b_sf"/>
</dbReference>
<keyword evidence="2" id="KW-0560">Oxidoreductase</keyword>
<comment type="caution">
    <text evidence="4">The sequence shown here is derived from an EMBL/GenBank/DDBJ whole genome shotgun (WGS) entry which is preliminary data.</text>
</comment>
<dbReference type="Pfam" id="PF02738">
    <property type="entry name" value="MoCoBD_1"/>
    <property type="match status" value="1"/>
</dbReference>
<accession>A0A3L7AKU7</accession>
<dbReference type="InterPro" id="IPR000674">
    <property type="entry name" value="Ald_Oxase/Xan_DH_a/b"/>
</dbReference>
<dbReference type="OrthoDB" id="8428274at2"/>
<dbReference type="InterPro" id="IPR016208">
    <property type="entry name" value="Ald_Oxase/xanthine_DH-like"/>
</dbReference>
<name>A0A3L7AKU7_9HYPH</name>
<dbReference type="AlphaFoldDB" id="A0A3L7AKU7"/>
<keyword evidence="1" id="KW-0500">Molybdenum</keyword>
<dbReference type="Pfam" id="PF01315">
    <property type="entry name" value="Ald_Xan_dh_C"/>
    <property type="match status" value="1"/>
</dbReference>
<dbReference type="Proteomes" id="UP000269692">
    <property type="component" value="Unassembled WGS sequence"/>
</dbReference>
<gene>
    <name evidence="4" type="ORF">D9R14_06490</name>
</gene>
<dbReference type="SMART" id="SM01008">
    <property type="entry name" value="Ald_Xan_dh_C"/>
    <property type="match status" value="1"/>
</dbReference>
<feature type="domain" description="Aldehyde oxidase/xanthine dehydrogenase a/b hammerhead" evidence="3">
    <location>
        <begin position="33"/>
        <end position="147"/>
    </location>
</feature>
<dbReference type="RefSeq" id="WP_121622506.1">
    <property type="nucleotide sequence ID" value="NZ_JACIIW010000002.1"/>
</dbReference>
<protein>
    <submittedName>
        <fullName evidence="4">Xanthine dehydrogenase family protein molybdopterin-binding subunit</fullName>
    </submittedName>
</protein>
<sequence length="801" mass="85628">MTDAPRTADASVELRPKLVGQRIRRTEDPRLLTGSGRYVDDIALPGMLHVAVRRSDQPHARILSIDVGDAFAIPGVVAIFDARDIAGDIRPAIPTSRMDGYYATPIRPLAQDKVRYTGEPVVAVVAESRYAAEDALDQIAIAYEPLPFAIRQVDAVEPGAPLLHEEAGSNVIIARQFQRGDVDAAIAAAPVTVRRRFRMTRKTPVPMENRSYLADWDKRKRALTLHTSSNIPGIVRDVLADCLDLPGNRLRVVAPDVGGSFGGKGSLNHEEMLVCVLAKKLERPVKFTADRMEDLTAMSQAFDELIDAELAVDAEGRLIGLRADVIGDIGAYSVYPWTGALEPVQVVSFLPGPYRMQHYRGRVRGVLTPKPPTGPYRGVGRPSSTFAMERLIDMAARKLGLDPAEMRRRNLVTAEEFPYRTGSGIIWDKSAFQECLEGACADYPALVKARDAARAEGRWVGIGLASYAELTGIGSRIAVAPGMPINTGTETAAIRIDATGAVTAAFGISSHGQGLETTLAQIVADELGCRFEDVEILHGDSALVPMGTGTYASRSAVLGGGAATKSARVVKTKVLKAAAHLMDVPMEELEAGNGLIRARSSNATMTFKEVARAVYSQMGRIPYDQREDLVAEETYDPYLGTACASTHLAMVEVDRDTFGVTVTHFVVAEDCGRIINPLIVEGQVHGAVAQGIGAALLEEVVHDETGQLLTASLADYLVPVATNMPDIGIVHIEADLPNNLGGFRGMGEGGTIGAPAAIANAISDALSPLGIEIDTLPATPERLFRLVEAAQAGMAQDKPAG</sequence>
<dbReference type="GO" id="GO:0005506">
    <property type="term" value="F:iron ion binding"/>
    <property type="evidence" value="ECO:0007669"/>
    <property type="project" value="InterPro"/>
</dbReference>
<dbReference type="InterPro" id="IPR037165">
    <property type="entry name" value="AldOxase/xan_DH_Mopterin-bd_sf"/>
</dbReference>
<evidence type="ECO:0000256" key="2">
    <source>
        <dbReference type="ARBA" id="ARBA00023002"/>
    </source>
</evidence>
<proteinExistence type="predicted"/>
<keyword evidence="5" id="KW-1185">Reference proteome</keyword>
<dbReference type="PANTHER" id="PTHR11908">
    <property type="entry name" value="XANTHINE DEHYDROGENASE"/>
    <property type="match status" value="1"/>
</dbReference>
<reference evidence="4 5" key="1">
    <citation type="submission" date="2018-10" db="EMBL/GenBank/DDBJ databases">
        <title>Xanthobacter tagetidis genome sequencing and assembly.</title>
        <authorList>
            <person name="Maclea K.S."/>
            <person name="Goen A.E."/>
            <person name="Fatima S.A."/>
        </authorList>
    </citation>
    <scope>NUCLEOTIDE SEQUENCE [LARGE SCALE GENOMIC DNA]</scope>
    <source>
        <strain evidence="4 5">ATCC 700314</strain>
    </source>
</reference>
<dbReference type="EMBL" id="RCTF01000004">
    <property type="protein sequence ID" value="RLP80002.1"/>
    <property type="molecule type" value="Genomic_DNA"/>
</dbReference>
<evidence type="ECO:0000313" key="5">
    <source>
        <dbReference type="Proteomes" id="UP000269692"/>
    </source>
</evidence>
<evidence type="ECO:0000256" key="1">
    <source>
        <dbReference type="ARBA" id="ARBA00022505"/>
    </source>
</evidence>